<organism evidence="1 2">
    <name type="scientific">Henosepilachna vigintioctopunctata</name>
    <dbReference type="NCBI Taxonomy" id="420089"/>
    <lineage>
        <taxon>Eukaryota</taxon>
        <taxon>Metazoa</taxon>
        <taxon>Ecdysozoa</taxon>
        <taxon>Arthropoda</taxon>
        <taxon>Hexapoda</taxon>
        <taxon>Insecta</taxon>
        <taxon>Pterygota</taxon>
        <taxon>Neoptera</taxon>
        <taxon>Endopterygota</taxon>
        <taxon>Coleoptera</taxon>
        <taxon>Polyphaga</taxon>
        <taxon>Cucujiformia</taxon>
        <taxon>Coccinelloidea</taxon>
        <taxon>Coccinellidae</taxon>
        <taxon>Epilachninae</taxon>
        <taxon>Epilachnini</taxon>
        <taxon>Henosepilachna</taxon>
    </lineage>
</organism>
<accession>A0AAW1U595</accession>
<name>A0AAW1U595_9CUCU</name>
<comment type="caution">
    <text evidence="1">The sequence shown here is derived from an EMBL/GenBank/DDBJ whole genome shotgun (WGS) entry which is preliminary data.</text>
</comment>
<sequence>MSSTTVAPTTTSSTIVSKGEPQLEKVILESNNIKSINVVANAPPNQELTKTSASEIQEKAEPSNDVNYKRERLKEPELALKYEICVPYTRFPLTLKKLRKVNTFIPISINYFKVIHYMDTLMVSNVYFTRLGLPWHPLLSRLYFSVLCSDPTSDEIRKTWFNKNQIIHRTITEGLFSRISACSRPPLTYTQICLLFYIR</sequence>
<evidence type="ECO:0000313" key="1">
    <source>
        <dbReference type="EMBL" id="KAK9877660.1"/>
    </source>
</evidence>
<gene>
    <name evidence="1" type="ORF">WA026_019330</name>
</gene>
<reference evidence="1 2" key="1">
    <citation type="submission" date="2023-03" db="EMBL/GenBank/DDBJ databases">
        <title>Genome insight into feeding habits of ladybird beetles.</title>
        <authorList>
            <person name="Li H.-S."/>
            <person name="Huang Y.-H."/>
            <person name="Pang H."/>
        </authorList>
    </citation>
    <scope>NUCLEOTIDE SEQUENCE [LARGE SCALE GENOMIC DNA]</scope>
    <source>
        <strain evidence="1">SYSU_2023b</strain>
        <tissue evidence="1">Whole body</tissue>
    </source>
</reference>
<dbReference type="AlphaFoldDB" id="A0AAW1U595"/>
<dbReference type="Proteomes" id="UP001431783">
    <property type="component" value="Unassembled WGS sequence"/>
</dbReference>
<evidence type="ECO:0000313" key="2">
    <source>
        <dbReference type="Proteomes" id="UP001431783"/>
    </source>
</evidence>
<protein>
    <submittedName>
        <fullName evidence="1">Uncharacterized protein</fullName>
    </submittedName>
</protein>
<proteinExistence type="predicted"/>
<keyword evidence="2" id="KW-1185">Reference proteome</keyword>
<dbReference type="EMBL" id="JARQZJ010000043">
    <property type="protein sequence ID" value="KAK9877660.1"/>
    <property type="molecule type" value="Genomic_DNA"/>
</dbReference>